<dbReference type="PANTHER" id="PTHR14879">
    <property type="entry name" value="CASPASE REGULATOR, RING FINGER DOMAIN-CONTAINING"/>
    <property type="match status" value="1"/>
</dbReference>
<dbReference type="PANTHER" id="PTHR14879:SF5">
    <property type="entry name" value="RING-TYPE DOMAIN-CONTAINING PROTEIN"/>
    <property type="match status" value="1"/>
</dbReference>
<protein>
    <recommendedName>
        <fullName evidence="1">RING-type domain-containing protein</fullName>
    </recommendedName>
</protein>
<evidence type="ECO:0000259" key="1">
    <source>
        <dbReference type="PROSITE" id="PS50089"/>
    </source>
</evidence>
<feature type="domain" description="RING-type" evidence="1">
    <location>
        <begin position="260"/>
        <end position="294"/>
    </location>
</feature>
<dbReference type="Pfam" id="PF13920">
    <property type="entry name" value="zf-C3HC4_3"/>
    <property type="match status" value="1"/>
</dbReference>
<dbReference type="AlphaFoldDB" id="A0A6C0K2R7"/>
<dbReference type="SUPFAM" id="SSF57850">
    <property type="entry name" value="RING/U-box"/>
    <property type="match status" value="1"/>
</dbReference>
<reference evidence="2" key="1">
    <citation type="journal article" date="2020" name="Nature">
        <title>Giant virus diversity and host interactions through global metagenomics.</title>
        <authorList>
            <person name="Schulz F."/>
            <person name="Roux S."/>
            <person name="Paez-Espino D."/>
            <person name="Jungbluth S."/>
            <person name="Walsh D.A."/>
            <person name="Denef V.J."/>
            <person name="McMahon K.D."/>
            <person name="Konstantinidis K.T."/>
            <person name="Eloe-Fadrosh E.A."/>
            <person name="Kyrpides N.C."/>
            <person name="Woyke T."/>
        </authorList>
    </citation>
    <scope>NUCLEOTIDE SEQUENCE</scope>
    <source>
        <strain evidence="2">GVMAG-S-1101171-110</strain>
    </source>
</reference>
<dbReference type="PROSITE" id="PS50089">
    <property type="entry name" value="ZF_RING_2"/>
    <property type="match status" value="1"/>
</dbReference>
<organism evidence="2">
    <name type="scientific">viral metagenome</name>
    <dbReference type="NCBI Taxonomy" id="1070528"/>
    <lineage>
        <taxon>unclassified sequences</taxon>
        <taxon>metagenomes</taxon>
        <taxon>organismal metagenomes</taxon>
    </lineage>
</organism>
<dbReference type="InterPro" id="IPR001841">
    <property type="entry name" value="Znf_RING"/>
</dbReference>
<dbReference type="EMBL" id="MN740799">
    <property type="protein sequence ID" value="QHU12355.1"/>
    <property type="molecule type" value="Genomic_DNA"/>
</dbReference>
<dbReference type="InterPro" id="IPR051728">
    <property type="entry name" value="RING-FYVE_E3_ubiquitin-ligase"/>
</dbReference>
<sequence length="306" mass="35149">MQDFRNDNEYSGYGGIVHAPADFPDADGNELKTLDSNVLTNVVSNVSLYHVSGDTSEKQQNAKVWRKKVREIINTHQERIIDFFTKPVPKEHPLKIAQSLLTRYSKHNQYLTMNDSSKQTLKDFIVDVSGEGIHQLNIYIAELEKSRVSDTPLQKYIFMTRSLLDYMKTVGDEMIRIDQALQNQCFHLDIVVDKVIQLISLDRPEIEGFEEVMQKYIQQQFECHPIEKLYLSYIYAIQKYAALRDILTSQRVMNASEPLCCVCMSETIIMVFIPCGHTFCTNCSKKTAACHVCRQGVTSRVKLYIG</sequence>
<dbReference type="Gene3D" id="3.30.40.10">
    <property type="entry name" value="Zinc/RING finger domain, C3HC4 (zinc finger)"/>
    <property type="match status" value="1"/>
</dbReference>
<dbReference type="SMART" id="SM00184">
    <property type="entry name" value="RING"/>
    <property type="match status" value="1"/>
</dbReference>
<dbReference type="InterPro" id="IPR013083">
    <property type="entry name" value="Znf_RING/FYVE/PHD"/>
</dbReference>
<accession>A0A6C0K2R7</accession>
<name>A0A6C0K2R7_9ZZZZ</name>
<evidence type="ECO:0000313" key="2">
    <source>
        <dbReference type="EMBL" id="QHU12355.1"/>
    </source>
</evidence>
<proteinExistence type="predicted"/>